<gene>
    <name evidence="2" type="ORF">FOB64_000381</name>
</gene>
<comment type="caution">
    <text evidence="2">The sequence shown here is derived from an EMBL/GenBank/DDBJ whole genome shotgun (WGS) entry which is preliminary data.</text>
</comment>
<evidence type="ECO:0000313" key="2">
    <source>
        <dbReference type="EMBL" id="KAF6072334.1"/>
    </source>
</evidence>
<reference evidence="2 3" key="1">
    <citation type="submission" date="2020-03" db="EMBL/GenBank/DDBJ databases">
        <title>FDA dAtabase for Regulatory Grade micrObial Sequences (FDA-ARGOS): Supporting development and validation of Infectious Disease Dx tests.</title>
        <authorList>
            <person name="Campos J."/>
            <person name="Goldberg B."/>
            <person name="Tallon L."/>
            <person name="Sadzewicz L."/>
            <person name="Vavikolanu K."/>
            <person name="Mehta A."/>
            <person name="Aluvathingal J."/>
            <person name="Nadendla S."/>
            <person name="Nandy P."/>
            <person name="Geyer C."/>
            <person name="Yan Y."/>
            <person name="Sichtig H."/>
        </authorList>
    </citation>
    <scope>NUCLEOTIDE SEQUENCE [LARGE SCALE GENOMIC DNA]</scope>
    <source>
        <strain evidence="2 3">FDAARGOS_656</strain>
    </source>
</reference>
<evidence type="ECO:0000256" key="1">
    <source>
        <dbReference type="SAM" id="MobiDB-lite"/>
    </source>
</evidence>
<dbReference type="EMBL" id="JABWAD010000007">
    <property type="protein sequence ID" value="KAF6072334.1"/>
    <property type="molecule type" value="Genomic_DNA"/>
</dbReference>
<protein>
    <submittedName>
        <fullName evidence="2">Uncharacterized protein</fullName>
    </submittedName>
</protein>
<accession>A0A8H6C5Q7</accession>
<sequence length="238" mass="26686">MSSSNDTPSLFVTPQTPPRQQQRRKSNTGAISTPVASSVLLTPSTTTKKPTRTPVSQKRKQGVQLSPPQANKFPFTPITPQKSPCKTRKNLDLFTSNEKFGLLLPSPSTIGSGRCHNSFTQAPPPLFDLKKVNEFKVPKTPAKQIIDNSRTKESENEDDWEVMDIDEVAKIPRAKLRNPFIDTFEPTSPVTPEESTGDRINYDTHMELINSKTGKKRVVKLTKNQMKIKPKRLSFDNI</sequence>
<feature type="compositionally biased region" description="Low complexity" evidence="1">
    <location>
        <begin position="37"/>
        <end position="56"/>
    </location>
</feature>
<dbReference type="AlphaFoldDB" id="A0A8H6C5Q7"/>
<organism evidence="2 3">
    <name type="scientific">Candida albicans</name>
    <name type="common">Yeast</name>
    <dbReference type="NCBI Taxonomy" id="5476"/>
    <lineage>
        <taxon>Eukaryota</taxon>
        <taxon>Fungi</taxon>
        <taxon>Dikarya</taxon>
        <taxon>Ascomycota</taxon>
        <taxon>Saccharomycotina</taxon>
        <taxon>Pichiomycetes</taxon>
        <taxon>Debaryomycetaceae</taxon>
        <taxon>Candida/Lodderomyces clade</taxon>
        <taxon>Candida</taxon>
    </lineage>
</organism>
<feature type="compositionally biased region" description="Polar residues" evidence="1">
    <location>
        <begin position="1"/>
        <end position="12"/>
    </location>
</feature>
<feature type="compositionally biased region" description="Polar residues" evidence="1">
    <location>
        <begin position="27"/>
        <end position="36"/>
    </location>
</feature>
<name>A0A8H6C5Q7_CANAX</name>
<evidence type="ECO:0000313" key="3">
    <source>
        <dbReference type="Proteomes" id="UP000536275"/>
    </source>
</evidence>
<proteinExistence type="predicted"/>
<dbReference type="Proteomes" id="UP000536275">
    <property type="component" value="Unassembled WGS sequence"/>
</dbReference>
<feature type="region of interest" description="Disordered" evidence="1">
    <location>
        <begin position="1"/>
        <end position="86"/>
    </location>
</feature>